<accession>A0A1F6CZ10</accession>
<evidence type="ECO:0000313" key="2">
    <source>
        <dbReference type="EMBL" id="OGG54385.1"/>
    </source>
</evidence>
<dbReference type="InterPro" id="IPR007685">
    <property type="entry name" value="RelA_SpoT"/>
</dbReference>
<dbReference type="SUPFAM" id="SSF81301">
    <property type="entry name" value="Nucleotidyltransferase"/>
    <property type="match status" value="1"/>
</dbReference>
<reference evidence="2 3" key="1">
    <citation type="journal article" date="2016" name="Nat. Commun.">
        <title>Thousands of microbial genomes shed light on interconnected biogeochemical processes in an aquifer system.</title>
        <authorList>
            <person name="Anantharaman K."/>
            <person name="Brown C.T."/>
            <person name="Hug L.A."/>
            <person name="Sharon I."/>
            <person name="Castelle C.J."/>
            <person name="Probst A.J."/>
            <person name="Thomas B.C."/>
            <person name="Singh A."/>
            <person name="Wilkins M.J."/>
            <person name="Karaoz U."/>
            <person name="Brodie E.L."/>
            <person name="Williams K.H."/>
            <person name="Hubbard S.S."/>
            <person name="Banfield J.F."/>
        </authorList>
    </citation>
    <scope>NUCLEOTIDE SEQUENCE [LARGE SCALE GENOMIC DNA]</scope>
</reference>
<dbReference type="SMART" id="SM00954">
    <property type="entry name" value="RelA_SpoT"/>
    <property type="match status" value="1"/>
</dbReference>
<dbReference type="AlphaFoldDB" id="A0A1F6CZ10"/>
<name>A0A1F6CZ10_9BACT</name>
<comment type="caution">
    <text evidence="2">The sequence shown here is derived from an EMBL/GenBank/DDBJ whole genome shotgun (WGS) entry which is preliminary data.</text>
</comment>
<dbReference type="Gene3D" id="3.30.460.10">
    <property type="entry name" value="Beta Polymerase, domain 2"/>
    <property type="match status" value="1"/>
</dbReference>
<evidence type="ECO:0000313" key="3">
    <source>
        <dbReference type="Proteomes" id="UP000177659"/>
    </source>
</evidence>
<proteinExistence type="predicted"/>
<organism evidence="2 3">
    <name type="scientific">Candidatus Kaiserbacteria bacterium RIFCSPHIGHO2_02_FULL_49_11</name>
    <dbReference type="NCBI Taxonomy" id="1798489"/>
    <lineage>
        <taxon>Bacteria</taxon>
        <taxon>Candidatus Kaiseribacteriota</taxon>
    </lineage>
</organism>
<feature type="domain" description="RelA/SpoT" evidence="1">
    <location>
        <begin position="1"/>
        <end position="103"/>
    </location>
</feature>
<dbReference type="Pfam" id="PF04607">
    <property type="entry name" value="RelA_SpoT"/>
    <property type="match status" value="1"/>
</dbReference>
<evidence type="ECO:0000259" key="1">
    <source>
        <dbReference type="SMART" id="SM00954"/>
    </source>
</evidence>
<dbReference type="Proteomes" id="UP000177659">
    <property type="component" value="Unassembled WGS sequence"/>
</dbReference>
<dbReference type="GO" id="GO:0015969">
    <property type="term" value="P:guanosine tetraphosphate metabolic process"/>
    <property type="evidence" value="ECO:0007669"/>
    <property type="project" value="InterPro"/>
</dbReference>
<dbReference type="EMBL" id="MFLC01000039">
    <property type="protein sequence ID" value="OGG54385.1"/>
    <property type="molecule type" value="Genomic_DNA"/>
</dbReference>
<dbReference type="InterPro" id="IPR043519">
    <property type="entry name" value="NT_sf"/>
</dbReference>
<gene>
    <name evidence="2" type="ORF">A3D62_00450</name>
</gene>
<protein>
    <recommendedName>
        <fullName evidence="1">RelA/SpoT domain-containing protein</fullName>
    </recommendedName>
</protein>
<sequence length="105" mass="12254">MELKGARSLFELEDIYGIRVLVSQIQEVYAALEVMSEAFPGYLDHDYIKTPKTRPDKPALKGKSLRLLQFIAYKDGIPFEIQITTHEYHRNNEALHRQYHAEKYG</sequence>